<dbReference type="InterPro" id="IPR003700">
    <property type="entry name" value="Pantoate_hydroxy_MeTrfase"/>
</dbReference>
<feature type="binding site" evidence="5">
    <location>
        <position position="51"/>
    </location>
    <ligand>
        <name>Mg(2+)</name>
        <dbReference type="ChEBI" id="CHEBI:18420"/>
    </ligand>
</feature>
<feature type="binding site" evidence="5">
    <location>
        <position position="90"/>
    </location>
    <ligand>
        <name>3-methyl-2-oxobutanoate</name>
        <dbReference type="ChEBI" id="CHEBI:11851"/>
    </ligand>
</feature>
<feature type="active site" description="Proton acceptor" evidence="5">
    <location>
        <position position="188"/>
    </location>
</feature>
<comment type="caution">
    <text evidence="6">The sequence shown here is derived from an EMBL/GenBank/DDBJ whole genome shotgun (WGS) entry which is preliminary data.</text>
</comment>
<dbReference type="NCBIfam" id="NF001452">
    <property type="entry name" value="PRK00311.1"/>
    <property type="match status" value="1"/>
</dbReference>
<dbReference type="NCBIfam" id="TIGR00222">
    <property type="entry name" value="panB"/>
    <property type="match status" value="1"/>
</dbReference>
<dbReference type="SUPFAM" id="SSF51621">
    <property type="entry name" value="Phosphoenolpyruvate/pyruvate domain"/>
    <property type="match status" value="1"/>
</dbReference>
<gene>
    <name evidence="5 6" type="primary">panB</name>
    <name evidence="6" type="ORF">ACFSW7_09545</name>
</gene>
<dbReference type="CDD" id="cd06557">
    <property type="entry name" value="KPHMT-like"/>
    <property type="match status" value="1"/>
</dbReference>
<evidence type="ECO:0000256" key="2">
    <source>
        <dbReference type="ARBA" id="ARBA00011424"/>
    </source>
</evidence>
<feature type="binding site" evidence="5">
    <location>
        <position position="122"/>
    </location>
    <ligand>
        <name>Mg(2+)</name>
        <dbReference type="ChEBI" id="CHEBI:18420"/>
    </ligand>
</feature>
<dbReference type="EC" id="2.1.2.11" evidence="5"/>
<feature type="binding site" evidence="5">
    <location>
        <begin position="51"/>
        <end position="52"/>
    </location>
    <ligand>
        <name>3-methyl-2-oxobutanoate</name>
        <dbReference type="ChEBI" id="CHEBI:11851"/>
    </ligand>
</feature>
<dbReference type="GO" id="GO:0003864">
    <property type="term" value="F:3-methyl-2-oxobutanoate hydroxymethyltransferase activity"/>
    <property type="evidence" value="ECO:0007669"/>
    <property type="project" value="UniProtKB-EC"/>
</dbReference>
<evidence type="ECO:0000313" key="6">
    <source>
        <dbReference type="EMBL" id="MFD2758619.1"/>
    </source>
</evidence>
<feature type="binding site" evidence="5">
    <location>
        <position position="120"/>
    </location>
    <ligand>
        <name>3-methyl-2-oxobutanoate</name>
        <dbReference type="ChEBI" id="CHEBI:11851"/>
    </ligand>
</feature>
<keyword evidence="4 5" id="KW-0808">Transferase</keyword>
<feature type="binding site" evidence="5">
    <location>
        <position position="90"/>
    </location>
    <ligand>
        <name>Mg(2+)</name>
        <dbReference type="ChEBI" id="CHEBI:18420"/>
    </ligand>
</feature>
<protein>
    <recommendedName>
        <fullName evidence="5">3-methyl-2-oxobutanoate hydroxymethyltransferase</fullName>
        <ecNumber evidence="5">2.1.2.11</ecNumber>
    </recommendedName>
    <alternativeName>
        <fullName evidence="5">Ketopantoate hydroxymethyltransferase</fullName>
        <shortName evidence="5">KPHMT</shortName>
    </alternativeName>
</protein>
<dbReference type="PIRSF" id="PIRSF000388">
    <property type="entry name" value="Pantoate_hydroxy_MeTrfase"/>
    <property type="match status" value="1"/>
</dbReference>
<keyword evidence="5" id="KW-0963">Cytoplasm</keyword>
<dbReference type="PANTHER" id="PTHR20881:SF0">
    <property type="entry name" value="3-METHYL-2-OXOBUTANOATE HYDROXYMETHYLTRANSFERASE"/>
    <property type="match status" value="1"/>
</dbReference>
<comment type="function">
    <text evidence="5">Catalyzes the reversible reaction in which hydroxymethyl group from 5,10-methylenetetrahydrofolate is transferred onto alpha-ketoisovalerate to form ketopantoate.</text>
</comment>
<dbReference type="Pfam" id="PF02548">
    <property type="entry name" value="Pantoate_transf"/>
    <property type="match status" value="1"/>
</dbReference>
<dbReference type="Proteomes" id="UP001597492">
    <property type="component" value="Unassembled WGS sequence"/>
</dbReference>
<accession>A0ABW5V1C9</accession>
<keyword evidence="5" id="KW-0460">Magnesium</keyword>
<evidence type="ECO:0000313" key="7">
    <source>
        <dbReference type="Proteomes" id="UP001597492"/>
    </source>
</evidence>
<comment type="subcellular location">
    <subcellularLocation>
        <location evidence="5">Cytoplasm</location>
    </subcellularLocation>
</comment>
<keyword evidence="5" id="KW-0479">Metal-binding</keyword>
<dbReference type="Gene3D" id="3.20.20.60">
    <property type="entry name" value="Phosphoenolpyruvate-binding domains"/>
    <property type="match status" value="1"/>
</dbReference>
<name>A0ABW5V1C9_9MICO</name>
<evidence type="ECO:0000256" key="5">
    <source>
        <dbReference type="HAMAP-Rule" id="MF_00156"/>
    </source>
</evidence>
<comment type="similarity">
    <text evidence="1 5">Belongs to the PanB family.</text>
</comment>
<dbReference type="EMBL" id="JBHUNE010000006">
    <property type="protein sequence ID" value="MFD2758619.1"/>
    <property type="molecule type" value="Genomic_DNA"/>
</dbReference>
<comment type="cofactor">
    <cofactor evidence="5">
        <name>Mg(2+)</name>
        <dbReference type="ChEBI" id="CHEBI:18420"/>
    </cofactor>
    <text evidence="5">Binds 1 Mg(2+) ion per subunit.</text>
</comment>
<organism evidence="6 7">
    <name type="scientific">Gulosibacter faecalis</name>
    <dbReference type="NCBI Taxonomy" id="272240"/>
    <lineage>
        <taxon>Bacteria</taxon>
        <taxon>Bacillati</taxon>
        <taxon>Actinomycetota</taxon>
        <taxon>Actinomycetes</taxon>
        <taxon>Micrococcales</taxon>
        <taxon>Microbacteriaceae</taxon>
        <taxon>Gulosibacter</taxon>
    </lineage>
</organism>
<proteinExistence type="inferred from homology"/>
<keyword evidence="3 5" id="KW-0566">Pantothenate biosynthesis</keyword>
<dbReference type="PANTHER" id="PTHR20881">
    <property type="entry name" value="3-METHYL-2-OXOBUTANOATE HYDROXYMETHYLTRANSFERASE"/>
    <property type="match status" value="1"/>
</dbReference>
<evidence type="ECO:0000256" key="4">
    <source>
        <dbReference type="ARBA" id="ARBA00022679"/>
    </source>
</evidence>
<comment type="subunit">
    <text evidence="2 5">Homodecamer; pentamer of dimers.</text>
</comment>
<dbReference type="InterPro" id="IPR015813">
    <property type="entry name" value="Pyrv/PenolPyrv_kinase-like_dom"/>
</dbReference>
<dbReference type="HAMAP" id="MF_00156">
    <property type="entry name" value="PanB"/>
    <property type="match status" value="1"/>
</dbReference>
<sequence length="270" mass="29055">MSEKTPVKRVRTRHFAAAKRDGIKITGLTAYDAPTARVFDQAGVDLLLVGDSAANVMLGYDSTLPITVDELITMTRSVARAAERAFVVADMPFGSYEESTEHALQTAVRYMKEAGAHGVKLEGGVRMRKQIRRITEAGIPVLGHIGFTPQSEHNLGGHVIQGRGEAEQQLLEDALAVQEAGAFAVVIEMVPADVAGRVTKALDIPTISVGGGAECDGQMMVWTDAFGYTTGRSPKFVRRYADLADQLAQAVGRYVDDVHEGAYPSADESY</sequence>
<dbReference type="InterPro" id="IPR040442">
    <property type="entry name" value="Pyrv_kinase-like_dom_sf"/>
</dbReference>
<reference evidence="7" key="1">
    <citation type="journal article" date="2019" name="Int. J. Syst. Evol. Microbiol.">
        <title>The Global Catalogue of Microorganisms (GCM) 10K type strain sequencing project: providing services to taxonomists for standard genome sequencing and annotation.</title>
        <authorList>
            <consortium name="The Broad Institute Genomics Platform"/>
            <consortium name="The Broad Institute Genome Sequencing Center for Infectious Disease"/>
            <person name="Wu L."/>
            <person name="Ma J."/>
        </authorList>
    </citation>
    <scope>NUCLEOTIDE SEQUENCE [LARGE SCALE GENOMIC DNA]</scope>
    <source>
        <strain evidence="7">TISTR 1514</strain>
    </source>
</reference>
<comment type="catalytic activity">
    <reaction evidence="5">
        <text>(6R)-5,10-methylene-5,6,7,8-tetrahydrofolate + 3-methyl-2-oxobutanoate + H2O = 2-dehydropantoate + (6S)-5,6,7,8-tetrahydrofolate</text>
        <dbReference type="Rhea" id="RHEA:11824"/>
        <dbReference type="ChEBI" id="CHEBI:11561"/>
        <dbReference type="ChEBI" id="CHEBI:11851"/>
        <dbReference type="ChEBI" id="CHEBI:15377"/>
        <dbReference type="ChEBI" id="CHEBI:15636"/>
        <dbReference type="ChEBI" id="CHEBI:57453"/>
        <dbReference type="EC" id="2.1.2.11"/>
    </reaction>
</comment>
<comment type="pathway">
    <text evidence="5">Cofactor biosynthesis; (R)-pantothenate biosynthesis; (R)-pantoate from 3-methyl-2-oxobutanoate: step 1/2.</text>
</comment>
<evidence type="ECO:0000256" key="3">
    <source>
        <dbReference type="ARBA" id="ARBA00022655"/>
    </source>
</evidence>
<evidence type="ECO:0000256" key="1">
    <source>
        <dbReference type="ARBA" id="ARBA00008676"/>
    </source>
</evidence>
<keyword evidence="7" id="KW-1185">Reference proteome</keyword>
<dbReference type="RefSeq" id="WP_019617640.1">
    <property type="nucleotide sequence ID" value="NZ_JBHUNE010000006.1"/>
</dbReference>